<reference evidence="6" key="1">
    <citation type="submission" date="2023-03" db="EMBL/GenBank/DDBJ databases">
        <title>Massive genome expansion in bonnet fungi (Mycena s.s.) driven by repeated elements and novel gene families across ecological guilds.</title>
        <authorList>
            <consortium name="Lawrence Berkeley National Laboratory"/>
            <person name="Harder C.B."/>
            <person name="Miyauchi S."/>
            <person name="Viragh M."/>
            <person name="Kuo A."/>
            <person name="Thoen E."/>
            <person name="Andreopoulos B."/>
            <person name="Lu D."/>
            <person name="Skrede I."/>
            <person name="Drula E."/>
            <person name="Henrissat B."/>
            <person name="Morin E."/>
            <person name="Kohler A."/>
            <person name="Barry K."/>
            <person name="LaButti K."/>
            <person name="Morin E."/>
            <person name="Salamov A."/>
            <person name="Lipzen A."/>
            <person name="Mereny Z."/>
            <person name="Hegedus B."/>
            <person name="Baldrian P."/>
            <person name="Stursova M."/>
            <person name="Weitz H."/>
            <person name="Taylor A."/>
            <person name="Grigoriev I.V."/>
            <person name="Nagy L.G."/>
            <person name="Martin F."/>
            <person name="Kauserud H."/>
        </authorList>
    </citation>
    <scope>NUCLEOTIDE SEQUENCE</scope>
    <source>
        <strain evidence="6">CBHHK002</strain>
    </source>
</reference>
<name>A0AAD6Z3D3_9AGAR</name>
<sequence length="249" mass="28479">MRKTAVKSTAVAVTVTGGSPIHCLENLSQNKHRVILEGSDDPMILERVHSLQATDVGSDTITTSEQAQPKRRHSFNLTLPCDIDILRCKFAPALPIVEMLFKSPTLNEEYQYQMQATVMSVRRDNGLRRKWLNLMGEAEAIIFLVDLSRYNETEYCSNTNEQLNCIRIAMQPTQSIIQFVIFNKFDLFTEKLTRIPFTECYPEYTGANKAAAAIQYCTQRFRGVFGFRQRDIRTWCTNCLDADQMRGIS</sequence>
<protein>
    <submittedName>
        <fullName evidence="6">G-protein alpha subunit-domain-containing protein</fullName>
    </submittedName>
</protein>
<accession>A0AAD6Z3D3</accession>
<evidence type="ECO:0000313" key="7">
    <source>
        <dbReference type="Proteomes" id="UP001218218"/>
    </source>
</evidence>
<dbReference type="AlphaFoldDB" id="A0AAD6Z3D3"/>
<comment type="caution">
    <text evidence="6">The sequence shown here is derived from an EMBL/GenBank/DDBJ whole genome shotgun (WGS) entry which is preliminary data.</text>
</comment>
<dbReference type="GO" id="GO:0046872">
    <property type="term" value="F:metal ion binding"/>
    <property type="evidence" value="ECO:0007669"/>
    <property type="project" value="UniProtKB-KW"/>
</dbReference>
<dbReference type="InterPro" id="IPR027417">
    <property type="entry name" value="P-loop_NTPase"/>
</dbReference>
<dbReference type="GO" id="GO:0005525">
    <property type="term" value="F:GTP binding"/>
    <property type="evidence" value="ECO:0007669"/>
    <property type="project" value="UniProtKB-KW"/>
</dbReference>
<keyword evidence="7" id="KW-1185">Reference proteome</keyword>
<dbReference type="Gene3D" id="1.10.400.10">
    <property type="entry name" value="GI Alpha 1, domain 2-like"/>
    <property type="match status" value="1"/>
</dbReference>
<proteinExistence type="predicted"/>
<dbReference type="PANTHER" id="PTHR10218">
    <property type="entry name" value="GTP-BINDING PROTEIN ALPHA SUBUNIT"/>
    <property type="match status" value="1"/>
</dbReference>
<dbReference type="Proteomes" id="UP001218218">
    <property type="component" value="Unassembled WGS sequence"/>
</dbReference>
<evidence type="ECO:0000256" key="2">
    <source>
        <dbReference type="ARBA" id="ARBA00022741"/>
    </source>
</evidence>
<dbReference type="GO" id="GO:0001664">
    <property type="term" value="F:G protein-coupled receptor binding"/>
    <property type="evidence" value="ECO:0007669"/>
    <property type="project" value="TreeGrafter"/>
</dbReference>
<dbReference type="Pfam" id="PF00503">
    <property type="entry name" value="G-alpha"/>
    <property type="match status" value="1"/>
</dbReference>
<keyword evidence="4" id="KW-0807">Transducer</keyword>
<dbReference type="PANTHER" id="PTHR10218:SF302">
    <property type="entry name" value="GUANINE NUCLEOTIDE-BINDING PROTEIN ALPHA-5 SUBUNIT"/>
    <property type="match status" value="1"/>
</dbReference>
<evidence type="ECO:0000313" key="6">
    <source>
        <dbReference type="EMBL" id="KAJ7304747.1"/>
    </source>
</evidence>
<feature type="binding site" evidence="5">
    <location>
        <begin position="183"/>
        <end position="186"/>
    </location>
    <ligand>
        <name>GTP</name>
        <dbReference type="ChEBI" id="CHEBI:37565"/>
    </ligand>
</feature>
<dbReference type="GO" id="GO:0007188">
    <property type="term" value="P:adenylate cyclase-modulating G protein-coupled receptor signaling pathway"/>
    <property type="evidence" value="ECO:0007669"/>
    <property type="project" value="TreeGrafter"/>
</dbReference>
<keyword evidence="3 5" id="KW-0342">GTP-binding</keyword>
<dbReference type="GO" id="GO:0003924">
    <property type="term" value="F:GTPase activity"/>
    <property type="evidence" value="ECO:0007669"/>
    <property type="project" value="InterPro"/>
</dbReference>
<evidence type="ECO:0000256" key="1">
    <source>
        <dbReference type="ARBA" id="ARBA00022723"/>
    </source>
</evidence>
<evidence type="ECO:0000256" key="5">
    <source>
        <dbReference type="PIRSR" id="PIRSR601019-1"/>
    </source>
</evidence>
<dbReference type="GO" id="GO:0005737">
    <property type="term" value="C:cytoplasm"/>
    <property type="evidence" value="ECO:0007669"/>
    <property type="project" value="TreeGrafter"/>
</dbReference>
<dbReference type="SUPFAM" id="SSF52540">
    <property type="entry name" value="P-loop containing nucleoside triphosphate hydrolases"/>
    <property type="match status" value="1"/>
</dbReference>
<dbReference type="InterPro" id="IPR011025">
    <property type="entry name" value="GproteinA_insert"/>
</dbReference>
<dbReference type="GO" id="GO:0005834">
    <property type="term" value="C:heterotrimeric G-protein complex"/>
    <property type="evidence" value="ECO:0007669"/>
    <property type="project" value="TreeGrafter"/>
</dbReference>
<evidence type="ECO:0000256" key="4">
    <source>
        <dbReference type="ARBA" id="ARBA00023224"/>
    </source>
</evidence>
<organism evidence="6 7">
    <name type="scientific">Mycena albidolilacea</name>
    <dbReference type="NCBI Taxonomy" id="1033008"/>
    <lineage>
        <taxon>Eukaryota</taxon>
        <taxon>Fungi</taxon>
        <taxon>Dikarya</taxon>
        <taxon>Basidiomycota</taxon>
        <taxon>Agaricomycotina</taxon>
        <taxon>Agaricomycetes</taxon>
        <taxon>Agaricomycetidae</taxon>
        <taxon>Agaricales</taxon>
        <taxon>Marasmiineae</taxon>
        <taxon>Mycenaceae</taxon>
        <taxon>Mycena</taxon>
    </lineage>
</organism>
<keyword evidence="1" id="KW-0479">Metal-binding</keyword>
<gene>
    <name evidence="6" type="ORF">DFH08DRAFT_1055372</name>
</gene>
<dbReference type="InterPro" id="IPR001019">
    <property type="entry name" value="Gprotein_alpha_su"/>
</dbReference>
<evidence type="ECO:0000256" key="3">
    <source>
        <dbReference type="ARBA" id="ARBA00023134"/>
    </source>
</evidence>
<dbReference type="GO" id="GO:0031683">
    <property type="term" value="F:G-protein beta/gamma-subunit complex binding"/>
    <property type="evidence" value="ECO:0007669"/>
    <property type="project" value="InterPro"/>
</dbReference>
<dbReference type="Gene3D" id="3.40.50.300">
    <property type="entry name" value="P-loop containing nucleotide triphosphate hydrolases"/>
    <property type="match status" value="1"/>
</dbReference>
<dbReference type="EMBL" id="JARIHO010000099">
    <property type="protein sequence ID" value="KAJ7304747.1"/>
    <property type="molecule type" value="Genomic_DNA"/>
</dbReference>
<keyword evidence="2 5" id="KW-0547">Nucleotide-binding</keyword>